<feature type="compositionally biased region" description="Pro residues" evidence="1">
    <location>
        <begin position="52"/>
        <end position="63"/>
    </location>
</feature>
<name>A0A0E0EK67_9ORYZ</name>
<dbReference type="STRING" id="40149.A0A0E0EK67"/>
<dbReference type="eggNOG" id="ENOG502RY91">
    <property type="taxonomic scope" value="Eukaryota"/>
</dbReference>
<dbReference type="PANTHER" id="PTHR33415">
    <property type="entry name" value="PROTEIN EMBRYO DEFECTIVE 514"/>
    <property type="match status" value="1"/>
</dbReference>
<keyword evidence="3" id="KW-1185">Reference proteome</keyword>
<dbReference type="AlphaFoldDB" id="A0A0E0EK67"/>
<accession>A0A0E0EK67</accession>
<dbReference type="Proteomes" id="UP000008021">
    <property type="component" value="Chromosome 8"/>
</dbReference>
<dbReference type="GO" id="GO:0009658">
    <property type="term" value="P:chloroplast organization"/>
    <property type="evidence" value="ECO:0007669"/>
    <property type="project" value="TreeGrafter"/>
</dbReference>
<protein>
    <submittedName>
        <fullName evidence="2">Uncharacterized protein</fullName>
    </submittedName>
</protein>
<feature type="region of interest" description="Disordered" evidence="1">
    <location>
        <begin position="45"/>
        <end position="71"/>
    </location>
</feature>
<dbReference type="PANTHER" id="PTHR33415:SF4">
    <property type="entry name" value="DCL PROTEIN (DUF3223)"/>
    <property type="match status" value="1"/>
</dbReference>
<reference evidence="2" key="1">
    <citation type="submission" date="2015-04" db="UniProtKB">
        <authorList>
            <consortium name="EnsemblPlants"/>
        </authorList>
    </citation>
    <scope>IDENTIFICATION</scope>
</reference>
<evidence type="ECO:0000313" key="2">
    <source>
        <dbReference type="EnsemblPlants" id="OMERI08G08770.1"/>
    </source>
</evidence>
<dbReference type="Pfam" id="PF11523">
    <property type="entry name" value="DUF3223"/>
    <property type="match status" value="1"/>
</dbReference>
<reference evidence="2" key="2">
    <citation type="submission" date="2018-05" db="EMBL/GenBank/DDBJ databases">
        <title>OmerRS3 (Oryza meridionalis Reference Sequence Version 3).</title>
        <authorList>
            <person name="Zhang J."/>
            <person name="Kudrna D."/>
            <person name="Lee S."/>
            <person name="Talag J."/>
            <person name="Welchert J."/>
            <person name="Wing R.A."/>
        </authorList>
    </citation>
    <scope>NUCLEOTIDE SEQUENCE [LARGE SCALE GENOMIC DNA]</scope>
    <source>
        <strain evidence="2">cv. OR44</strain>
    </source>
</reference>
<dbReference type="FunFam" id="3.10.450.40:FF:000034">
    <property type="entry name" value="DCL protein"/>
    <property type="match status" value="1"/>
</dbReference>
<dbReference type="HOGENOM" id="CLU_1104221_0_0_1"/>
<dbReference type="Gene3D" id="3.10.450.40">
    <property type="match status" value="1"/>
</dbReference>
<evidence type="ECO:0000313" key="3">
    <source>
        <dbReference type="Proteomes" id="UP000008021"/>
    </source>
</evidence>
<dbReference type="EnsemblPlants" id="OMERI08G08770.1">
    <property type="protein sequence ID" value="OMERI08G08770.1"/>
    <property type="gene ID" value="OMERI08G08770"/>
</dbReference>
<evidence type="ECO:0000256" key="1">
    <source>
        <dbReference type="SAM" id="MobiDB-lite"/>
    </source>
</evidence>
<proteinExistence type="predicted"/>
<dbReference type="InterPro" id="IPR044673">
    <property type="entry name" value="DCL-like"/>
</dbReference>
<dbReference type="Gramene" id="OMERI08G08770.1">
    <property type="protein sequence ID" value="OMERI08G08770.1"/>
    <property type="gene ID" value="OMERI08G08770"/>
</dbReference>
<organism evidence="2">
    <name type="scientific">Oryza meridionalis</name>
    <dbReference type="NCBI Taxonomy" id="40149"/>
    <lineage>
        <taxon>Eukaryota</taxon>
        <taxon>Viridiplantae</taxon>
        <taxon>Streptophyta</taxon>
        <taxon>Embryophyta</taxon>
        <taxon>Tracheophyta</taxon>
        <taxon>Spermatophyta</taxon>
        <taxon>Magnoliopsida</taxon>
        <taxon>Liliopsida</taxon>
        <taxon>Poales</taxon>
        <taxon>Poaceae</taxon>
        <taxon>BOP clade</taxon>
        <taxon>Oryzoideae</taxon>
        <taxon>Oryzeae</taxon>
        <taxon>Oryzinae</taxon>
        <taxon>Oryza</taxon>
    </lineage>
</organism>
<dbReference type="GO" id="GO:1901259">
    <property type="term" value="P:chloroplast rRNA processing"/>
    <property type="evidence" value="ECO:0007669"/>
    <property type="project" value="TreeGrafter"/>
</dbReference>
<dbReference type="GO" id="GO:0009507">
    <property type="term" value="C:chloroplast"/>
    <property type="evidence" value="ECO:0007669"/>
    <property type="project" value="TreeGrafter"/>
</dbReference>
<sequence length="252" mass="27873">MALAAALARAATAAGPLFLRALPLAPCTTAPAPAPALSRRRSLLSGDHTADEPPPPTQPPPSKLPNAPGAVPPLPWRAAEAEIVRDIDPVVQLIKDILHSDRYGDGECLSPKDENIIVEKLLAYHPRVDDKIGCGLDAIMVSHYYDLLNYIQELLISTHSSESQDVFLLFARMVFGLIFHTKSASVHTFEKSIHHMQRDLYENISSEPEGNRKERWYPSAIQGCCKFWNRLCKLLSLMACLLLPLPTCVYMV</sequence>